<feature type="compositionally biased region" description="Basic and acidic residues" evidence="1">
    <location>
        <begin position="76"/>
        <end position="87"/>
    </location>
</feature>
<organism evidence="3 4">
    <name type="scientific">Prunus dulcis</name>
    <name type="common">Almond</name>
    <name type="synonym">Amygdalus dulcis</name>
    <dbReference type="NCBI Taxonomy" id="3755"/>
    <lineage>
        <taxon>Eukaryota</taxon>
        <taxon>Viridiplantae</taxon>
        <taxon>Streptophyta</taxon>
        <taxon>Embryophyta</taxon>
        <taxon>Tracheophyta</taxon>
        <taxon>Spermatophyta</taxon>
        <taxon>Magnoliopsida</taxon>
        <taxon>eudicotyledons</taxon>
        <taxon>Gunneridae</taxon>
        <taxon>Pentapetalae</taxon>
        <taxon>rosids</taxon>
        <taxon>fabids</taxon>
        <taxon>Rosales</taxon>
        <taxon>Rosaceae</taxon>
        <taxon>Amygdaloideae</taxon>
        <taxon>Amygdaleae</taxon>
        <taxon>Prunus</taxon>
    </lineage>
</organism>
<dbReference type="Proteomes" id="UP001054821">
    <property type="component" value="Chromosome 2"/>
</dbReference>
<dbReference type="InterPro" id="IPR053134">
    <property type="entry name" value="RNA-dir_DNA_polymerase"/>
</dbReference>
<dbReference type="CDD" id="cd01647">
    <property type="entry name" value="RT_LTR"/>
    <property type="match status" value="1"/>
</dbReference>
<evidence type="ECO:0000256" key="1">
    <source>
        <dbReference type="SAM" id="MobiDB-lite"/>
    </source>
</evidence>
<dbReference type="InterPro" id="IPR000477">
    <property type="entry name" value="RT_dom"/>
</dbReference>
<dbReference type="InterPro" id="IPR021109">
    <property type="entry name" value="Peptidase_aspartic_dom_sf"/>
</dbReference>
<keyword evidence="4" id="KW-1185">Reference proteome</keyword>
<reference evidence="3 4" key="1">
    <citation type="journal article" date="2022" name="G3 (Bethesda)">
        <title>Whole-genome sequence and methylome profiling of the almond [Prunus dulcis (Mill.) D.A. Webb] cultivar 'Nonpareil'.</title>
        <authorList>
            <person name="D'Amico-Willman K.M."/>
            <person name="Ouma W.Z."/>
            <person name="Meulia T."/>
            <person name="Sideli G.M."/>
            <person name="Gradziel T.M."/>
            <person name="Fresnedo-Ramirez J."/>
        </authorList>
    </citation>
    <scope>NUCLEOTIDE SEQUENCE [LARGE SCALE GENOMIC DNA]</scope>
    <source>
        <strain evidence="3">Clone GOH B32 T37-40</strain>
    </source>
</reference>
<name>A0AAD4WIS0_PRUDU</name>
<evidence type="ECO:0000313" key="4">
    <source>
        <dbReference type="Proteomes" id="UP001054821"/>
    </source>
</evidence>
<feature type="region of interest" description="Disordered" evidence="1">
    <location>
        <begin position="1"/>
        <end position="30"/>
    </location>
</feature>
<gene>
    <name evidence="3" type="ORF">L3X38_011976</name>
</gene>
<dbReference type="EMBL" id="JAJFAZ020000002">
    <property type="protein sequence ID" value="KAI5344099.1"/>
    <property type="molecule type" value="Genomic_DNA"/>
</dbReference>
<feature type="region of interest" description="Disordered" evidence="1">
    <location>
        <begin position="43"/>
        <end position="129"/>
    </location>
</feature>
<dbReference type="Gene3D" id="3.30.70.270">
    <property type="match status" value="1"/>
</dbReference>
<dbReference type="Gene3D" id="3.10.10.10">
    <property type="entry name" value="HIV Type 1 Reverse Transcriptase, subunit A, domain 1"/>
    <property type="match status" value="1"/>
</dbReference>
<sequence length="1013" mass="113052">MASKKIQYVPATRGQSVSASFSSGDSAGVVTRSKAKVISVTQHVTSIPTQAKAKDVHRRREPVINLASLGQKKNTSRADERNSRSEGRSFSGSKNSRERSLSPVSDADSSTGSYHGSPPNDQQKKLTSASVGESYSMAMQVMVTGAISIEEQLAHMSEVVTKLTKMVKEKDAQIASLINNKWEGHQDKEPGRIELDVDEIVDANVATIVFGSFEPVPLLALSIRLEFQSTRGIHQVTDPCTEEVAGKPNNQGGDGFIGDSSFDDNEGWTLVTWRKPYDEDVSEGRSETHEEQKVLTQIEDSPPHLNVEEVVELPEAIRIALVKTLMDLNIHPNQIREAKKLEPESQDRAICCATCASITFTDEDLLLGSKPHNRPLFVSGYVREQKLSRMVVDGGSAVNIMPKSTMIKLGITVDELSQSCLMTQGFNQGGQRAMGVIRIELVIGDLKSNTLFHVIDAKTSYTAFGQMRSLPIDSQKVAIPVLRYVSSSRRKEGQSPFGEEVKPRKLGKSDMKFLKDTTTMPLPKLSNSDVSKSSVPGFVRPLQDATRREYLSVRRTKEGFDPNAYKLMSKAGYDFGLSSSLGELNPDVTGERTHGLSKTQKKLKEQGYTIGSARTGLGFTPVHLLRFLLEEKKRRQKLNTLVSKWLRRKKNQRLLREPQCSTNQRGIQSALRRSALERLGVPSQPSEEKRKRELESGVLVDSTEDNEIRSLIPSRMKRLSTLDVTSEVEILVVHHVTIKELDEEEPFEEEVHDTPAALEDGGQATVDLLKELNLGTNEDARPIFVSTLLNSSEEESYHQLLLEYKDVFAWTYKEMPGLDPKVAVHHLAVKPGTRPIKQTQRRFRPELLSQIEAKVDKLIAAGFIREVKYPTWIANIVPVKKKITGQIRICVDFRDLNEACPKDDFPLPIIELMVDATTGHEALSFMDGSSGYNQIRMLPEDEELTAFRTPKGIYCYKVMPFGLKNAGATYQRAMQKIFGDMLHKNVECYVDDLVIKSKRRERCSTDCGSTNSR</sequence>
<dbReference type="InterPro" id="IPR043502">
    <property type="entry name" value="DNA/RNA_pol_sf"/>
</dbReference>
<dbReference type="PANTHER" id="PTHR24559">
    <property type="entry name" value="TRANSPOSON TY3-I GAG-POL POLYPROTEIN"/>
    <property type="match status" value="1"/>
</dbReference>
<feature type="domain" description="Reverse transcriptase" evidence="2">
    <location>
        <begin position="880"/>
        <end position="1004"/>
    </location>
</feature>
<evidence type="ECO:0000313" key="3">
    <source>
        <dbReference type="EMBL" id="KAI5344099.1"/>
    </source>
</evidence>
<comment type="caution">
    <text evidence="3">The sequence shown here is derived from an EMBL/GenBank/DDBJ whole genome shotgun (WGS) entry which is preliminary data.</text>
</comment>
<dbReference type="Pfam" id="PF00078">
    <property type="entry name" value="RVT_1"/>
    <property type="match status" value="1"/>
</dbReference>
<feature type="compositionally biased region" description="Low complexity" evidence="1">
    <location>
        <begin position="16"/>
        <end position="30"/>
    </location>
</feature>
<dbReference type="Gene3D" id="2.40.70.10">
    <property type="entry name" value="Acid Proteases"/>
    <property type="match status" value="1"/>
</dbReference>
<dbReference type="InterPro" id="IPR043128">
    <property type="entry name" value="Rev_trsase/Diguanyl_cyclase"/>
</dbReference>
<accession>A0AAD4WIS0</accession>
<dbReference type="AlphaFoldDB" id="A0AAD4WIS0"/>
<dbReference type="SUPFAM" id="SSF56672">
    <property type="entry name" value="DNA/RNA polymerases"/>
    <property type="match status" value="1"/>
</dbReference>
<feature type="compositionally biased region" description="Polar residues" evidence="1">
    <location>
        <begin position="107"/>
        <end position="129"/>
    </location>
</feature>
<proteinExistence type="predicted"/>
<protein>
    <recommendedName>
        <fullName evidence="2">Reverse transcriptase domain-containing protein</fullName>
    </recommendedName>
</protein>
<evidence type="ECO:0000259" key="2">
    <source>
        <dbReference type="Pfam" id="PF00078"/>
    </source>
</evidence>
<dbReference type="PANTHER" id="PTHR24559:SF439">
    <property type="entry name" value="RETROTRANSPOSON, UNCLASSIFIED-LIKE PROTEIN"/>
    <property type="match status" value="1"/>
</dbReference>